<dbReference type="EMBL" id="JASBWR010000008">
    <property type="protein sequence ID" value="KAJ9111358.1"/>
    <property type="molecule type" value="Genomic_DNA"/>
</dbReference>
<reference evidence="1" key="1">
    <citation type="submission" date="2023-04" db="EMBL/GenBank/DDBJ databases">
        <title>Draft Genome sequencing of Naganishia species isolated from polar environments using Oxford Nanopore Technology.</title>
        <authorList>
            <person name="Leo P."/>
            <person name="Venkateswaran K."/>
        </authorList>
    </citation>
    <scope>NUCLEOTIDE SEQUENCE</scope>
    <source>
        <strain evidence="1">MNA-CCFEE 5261</strain>
    </source>
</reference>
<protein>
    <submittedName>
        <fullName evidence="1">Uncharacterized protein</fullName>
    </submittedName>
</protein>
<evidence type="ECO:0000313" key="1">
    <source>
        <dbReference type="EMBL" id="KAJ9111358.1"/>
    </source>
</evidence>
<comment type="caution">
    <text evidence="1">The sequence shown here is derived from an EMBL/GenBank/DDBJ whole genome shotgun (WGS) entry which is preliminary data.</text>
</comment>
<dbReference type="Proteomes" id="UP001241377">
    <property type="component" value="Unassembled WGS sequence"/>
</dbReference>
<sequence length="94" mass="10544">MVLLGTKVFGFPACRQKSSESPASVSWPQPMPTRFTDFNEEWGKDIYIVKGFPADAREKEDLKGTSVSKLSWDDMANKVAKEIPLTKPTDLTYS</sequence>
<evidence type="ECO:0000313" key="2">
    <source>
        <dbReference type="Proteomes" id="UP001241377"/>
    </source>
</evidence>
<proteinExistence type="predicted"/>
<gene>
    <name evidence="1" type="ORF">QFC19_001126</name>
</gene>
<accession>A0ACC2WIQ8</accession>
<name>A0ACC2WIQ8_9TREE</name>
<organism evidence="1 2">
    <name type="scientific">Naganishia cerealis</name>
    <dbReference type="NCBI Taxonomy" id="610337"/>
    <lineage>
        <taxon>Eukaryota</taxon>
        <taxon>Fungi</taxon>
        <taxon>Dikarya</taxon>
        <taxon>Basidiomycota</taxon>
        <taxon>Agaricomycotina</taxon>
        <taxon>Tremellomycetes</taxon>
        <taxon>Filobasidiales</taxon>
        <taxon>Filobasidiaceae</taxon>
        <taxon>Naganishia</taxon>
    </lineage>
</organism>
<keyword evidence="2" id="KW-1185">Reference proteome</keyword>